<reference evidence="2 3" key="1">
    <citation type="journal article" date="2021" name="Nat. Commun.">
        <title>Genetic determinants of endophytism in the Arabidopsis root mycobiome.</title>
        <authorList>
            <person name="Mesny F."/>
            <person name="Miyauchi S."/>
            <person name="Thiergart T."/>
            <person name="Pickel B."/>
            <person name="Atanasova L."/>
            <person name="Karlsson M."/>
            <person name="Huettel B."/>
            <person name="Barry K.W."/>
            <person name="Haridas S."/>
            <person name="Chen C."/>
            <person name="Bauer D."/>
            <person name="Andreopoulos W."/>
            <person name="Pangilinan J."/>
            <person name="LaButti K."/>
            <person name="Riley R."/>
            <person name="Lipzen A."/>
            <person name="Clum A."/>
            <person name="Drula E."/>
            <person name="Henrissat B."/>
            <person name="Kohler A."/>
            <person name="Grigoriev I.V."/>
            <person name="Martin F.M."/>
            <person name="Hacquard S."/>
        </authorList>
    </citation>
    <scope>NUCLEOTIDE SEQUENCE [LARGE SCALE GENOMIC DNA]</scope>
    <source>
        <strain evidence="2 3">MPI-SDFR-AT-0080</strain>
    </source>
</reference>
<feature type="transmembrane region" description="Helical" evidence="1">
    <location>
        <begin position="64"/>
        <end position="82"/>
    </location>
</feature>
<dbReference type="Proteomes" id="UP000774617">
    <property type="component" value="Unassembled WGS sequence"/>
</dbReference>
<proteinExistence type="predicted"/>
<gene>
    <name evidence="2" type="ORF">B0J12DRAFT_746205</name>
</gene>
<sequence>MVRAHPLSVRPDPSRLTALNHGIQPWNQRPAYQTYKSPFGPKYATEPHFHGISLRQAAKYGTTAAGFGAVAGVFAIFFFAEVPRVREDIMKKVPILGSYFNVEIAPEDNPF</sequence>
<dbReference type="InterPro" id="IPR019182">
    <property type="entry name" value="Cytochrome_b-c1_su10_fun"/>
</dbReference>
<evidence type="ECO:0000313" key="3">
    <source>
        <dbReference type="Proteomes" id="UP000774617"/>
    </source>
</evidence>
<keyword evidence="1" id="KW-0472">Membrane</keyword>
<evidence type="ECO:0000313" key="2">
    <source>
        <dbReference type="EMBL" id="KAH7025437.1"/>
    </source>
</evidence>
<keyword evidence="3" id="KW-1185">Reference proteome</keyword>
<name>A0ABQ8FTC5_9PEZI</name>
<dbReference type="PANTHER" id="PTHR28254">
    <property type="entry name" value="CYTOCHROME B-C1 COMPLEX SUBUNIT 10"/>
    <property type="match status" value="1"/>
</dbReference>
<comment type="caution">
    <text evidence="2">The sequence shown here is derived from an EMBL/GenBank/DDBJ whole genome shotgun (WGS) entry which is preliminary data.</text>
</comment>
<protein>
    <submittedName>
        <fullName evidence="2">Ubiquinol-cytochrome-c reductase complex subunit-domain-containing protein</fullName>
    </submittedName>
</protein>
<accession>A0ABQ8FTC5</accession>
<keyword evidence="1" id="KW-1133">Transmembrane helix</keyword>
<dbReference type="Pfam" id="PF09796">
    <property type="entry name" value="QCR10"/>
    <property type="match status" value="1"/>
</dbReference>
<organism evidence="2 3">
    <name type="scientific">Macrophomina phaseolina</name>
    <dbReference type="NCBI Taxonomy" id="35725"/>
    <lineage>
        <taxon>Eukaryota</taxon>
        <taxon>Fungi</taxon>
        <taxon>Dikarya</taxon>
        <taxon>Ascomycota</taxon>
        <taxon>Pezizomycotina</taxon>
        <taxon>Dothideomycetes</taxon>
        <taxon>Dothideomycetes incertae sedis</taxon>
        <taxon>Botryosphaeriales</taxon>
        <taxon>Botryosphaeriaceae</taxon>
        <taxon>Macrophomina</taxon>
    </lineage>
</organism>
<evidence type="ECO:0000256" key="1">
    <source>
        <dbReference type="SAM" id="Phobius"/>
    </source>
</evidence>
<keyword evidence="1" id="KW-0812">Transmembrane</keyword>
<dbReference type="EMBL" id="JAGTJR010000059">
    <property type="protein sequence ID" value="KAH7025437.1"/>
    <property type="molecule type" value="Genomic_DNA"/>
</dbReference>
<dbReference type="PANTHER" id="PTHR28254:SF1">
    <property type="entry name" value="CYTOCHROME B-C1 COMPLEX SUBUNIT 10, MITOCHONDRIAL"/>
    <property type="match status" value="1"/>
</dbReference>